<comment type="caution">
    <text evidence="3">The sequence shown here is derived from an EMBL/GenBank/DDBJ whole genome shotgun (WGS) entry which is preliminary data.</text>
</comment>
<evidence type="ECO:0000313" key="4">
    <source>
        <dbReference type="Proteomes" id="UP001176468"/>
    </source>
</evidence>
<feature type="region of interest" description="Disordered" evidence="1">
    <location>
        <begin position="82"/>
        <end position="128"/>
    </location>
</feature>
<feature type="compositionally biased region" description="Pro residues" evidence="1">
    <location>
        <begin position="115"/>
        <end position="126"/>
    </location>
</feature>
<organism evidence="3 4">
    <name type="scientific">Sphingomonas immobilis</name>
    <dbReference type="NCBI Taxonomy" id="3063997"/>
    <lineage>
        <taxon>Bacteria</taxon>
        <taxon>Pseudomonadati</taxon>
        <taxon>Pseudomonadota</taxon>
        <taxon>Alphaproteobacteria</taxon>
        <taxon>Sphingomonadales</taxon>
        <taxon>Sphingomonadaceae</taxon>
        <taxon>Sphingomonas</taxon>
    </lineage>
</organism>
<evidence type="ECO:0008006" key="5">
    <source>
        <dbReference type="Google" id="ProtNLM"/>
    </source>
</evidence>
<keyword evidence="2" id="KW-0812">Transmembrane</keyword>
<feature type="transmembrane region" description="Helical" evidence="2">
    <location>
        <begin position="40"/>
        <end position="61"/>
    </location>
</feature>
<gene>
    <name evidence="3" type="ORF">Q5H94_04275</name>
</gene>
<evidence type="ECO:0000313" key="3">
    <source>
        <dbReference type="EMBL" id="MDO7841530.1"/>
    </source>
</evidence>
<protein>
    <recommendedName>
        <fullName evidence="5">Protein TonB</fullName>
    </recommendedName>
</protein>
<evidence type="ECO:0000256" key="2">
    <source>
        <dbReference type="SAM" id="Phobius"/>
    </source>
</evidence>
<dbReference type="Proteomes" id="UP001176468">
    <property type="component" value="Unassembled WGS sequence"/>
</dbReference>
<name>A0ABT8ZVC4_9SPHN</name>
<sequence>MNDESGFISRNRHATLRRARMVSLAWFRDEFRDPAVRRRAISVALALAIEITIFLLLLFFGDRALHKPPEKQKDFRLIAVSDMPSPEKPAAKGQKSPERNSPPPAQAKVTTPKPQVTPPLPPPPVEQPALLKMNSADMAAADISKMHGDSGAGDSAGGNSGGAAYGPGAGPGGARLFNAEWYREPRDAELAHYLPPAEPGAWADIACKTIEDYHVENCRALGESPPGSGLARGLRQAAWQFLVRPPRVNGKAQIGAWVRIHFDFTRAPKDKEPDERP</sequence>
<keyword evidence="2" id="KW-0472">Membrane</keyword>
<keyword evidence="4" id="KW-1185">Reference proteome</keyword>
<reference evidence="3" key="1">
    <citation type="submission" date="2023-07" db="EMBL/GenBank/DDBJ databases">
        <authorList>
            <person name="Kim M.K."/>
        </authorList>
    </citation>
    <scope>NUCLEOTIDE SEQUENCE</scope>
    <source>
        <strain evidence="3">CA1-15</strain>
    </source>
</reference>
<feature type="compositionally biased region" description="Gly residues" evidence="1">
    <location>
        <begin position="150"/>
        <end position="165"/>
    </location>
</feature>
<dbReference type="RefSeq" id="WP_304559978.1">
    <property type="nucleotide sequence ID" value="NZ_JAUQSZ010000002.1"/>
</dbReference>
<keyword evidence="2" id="KW-1133">Transmembrane helix</keyword>
<feature type="region of interest" description="Disordered" evidence="1">
    <location>
        <begin position="145"/>
        <end position="165"/>
    </location>
</feature>
<proteinExistence type="predicted"/>
<evidence type="ECO:0000256" key="1">
    <source>
        <dbReference type="SAM" id="MobiDB-lite"/>
    </source>
</evidence>
<dbReference type="EMBL" id="JAUQSZ010000002">
    <property type="protein sequence ID" value="MDO7841530.1"/>
    <property type="molecule type" value="Genomic_DNA"/>
</dbReference>
<accession>A0ABT8ZVC4</accession>